<dbReference type="CDD" id="cd07779">
    <property type="entry name" value="ASKHA_NBD_FGGY_YgcE-like"/>
    <property type="match status" value="1"/>
</dbReference>
<dbReference type="InterPro" id="IPR018484">
    <property type="entry name" value="FGGY_N"/>
</dbReference>
<dbReference type="GO" id="GO:0042732">
    <property type="term" value="P:D-xylose metabolic process"/>
    <property type="evidence" value="ECO:0007669"/>
    <property type="project" value="UniProtKB-KW"/>
</dbReference>
<dbReference type="Gene3D" id="3.30.420.40">
    <property type="match status" value="2"/>
</dbReference>
<keyword evidence="4 7" id="KW-0418">Kinase</keyword>
<dbReference type="Proteomes" id="UP000003045">
    <property type="component" value="Unassembled WGS sequence"/>
</dbReference>
<evidence type="ECO:0000313" key="8">
    <source>
        <dbReference type="Proteomes" id="UP000003045"/>
    </source>
</evidence>
<protein>
    <submittedName>
        <fullName evidence="7">Carbohydrate kinase, FGGY family protein</fullName>
    </submittedName>
</protein>
<keyword evidence="8" id="KW-1185">Reference proteome</keyword>
<dbReference type="EMBL" id="AEET01000041">
    <property type="protein sequence ID" value="EFM45384.1"/>
    <property type="molecule type" value="Genomic_DNA"/>
</dbReference>
<accession>E0QSM0</accession>
<dbReference type="SUPFAM" id="SSF53067">
    <property type="entry name" value="Actin-like ATPase domain"/>
    <property type="match status" value="2"/>
</dbReference>
<dbReference type="GO" id="GO:0016301">
    <property type="term" value="F:kinase activity"/>
    <property type="evidence" value="ECO:0007669"/>
    <property type="project" value="UniProtKB-KW"/>
</dbReference>
<proteinExistence type="inferred from homology"/>
<evidence type="ECO:0000313" key="7">
    <source>
        <dbReference type="EMBL" id="EFM45384.1"/>
    </source>
</evidence>
<keyword evidence="2" id="KW-0859">Xylose metabolism</keyword>
<dbReference type="STRING" id="871571.HMPREF0580_1885"/>
<comment type="caution">
    <text evidence="7">The sequence shown here is derived from an EMBL/GenBank/DDBJ whole genome shotgun (WGS) entry which is preliminary data.</text>
</comment>
<dbReference type="HOGENOM" id="CLU_009281_3_4_11"/>
<evidence type="ECO:0000256" key="4">
    <source>
        <dbReference type="ARBA" id="ARBA00022777"/>
    </source>
</evidence>
<dbReference type="PANTHER" id="PTHR43095">
    <property type="entry name" value="SUGAR KINASE"/>
    <property type="match status" value="1"/>
</dbReference>
<dbReference type="InterPro" id="IPR000577">
    <property type="entry name" value="Carb_kinase_FGGY"/>
</dbReference>
<keyword evidence="2" id="KW-0119">Carbohydrate metabolism</keyword>
<comment type="similarity">
    <text evidence="1">Belongs to the FGGY kinase family.</text>
</comment>
<dbReference type="AlphaFoldDB" id="E0QSM0"/>
<evidence type="ECO:0000259" key="6">
    <source>
        <dbReference type="Pfam" id="PF02782"/>
    </source>
</evidence>
<keyword evidence="3" id="KW-0808">Transferase</keyword>
<evidence type="ECO:0000256" key="3">
    <source>
        <dbReference type="ARBA" id="ARBA00022679"/>
    </source>
</evidence>
<evidence type="ECO:0000259" key="5">
    <source>
        <dbReference type="Pfam" id="PF00370"/>
    </source>
</evidence>
<feature type="domain" description="Carbohydrate kinase FGGY N-terminal" evidence="5">
    <location>
        <begin position="23"/>
        <end position="262"/>
    </location>
</feature>
<dbReference type="PANTHER" id="PTHR43095:SF5">
    <property type="entry name" value="XYLULOSE KINASE"/>
    <property type="match status" value="1"/>
</dbReference>
<feature type="domain" description="Carbohydrate kinase FGGY C-terminal" evidence="6">
    <location>
        <begin position="274"/>
        <end position="459"/>
    </location>
</feature>
<evidence type="ECO:0000256" key="2">
    <source>
        <dbReference type="ARBA" id="ARBA00022629"/>
    </source>
</evidence>
<reference evidence="7" key="1">
    <citation type="submission" date="2010-08" db="EMBL/GenBank/DDBJ databases">
        <authorList>
            <person name="Muzny D."/>
            <person name="Qin X."/>
            <person name="Deng J."/>
            <person name="Jiang H."/>
            <person name="Liu Y."/>
            <person name="Qu J."/>
            <person name="Song X.-Z."/>
            <person name="Zhang L."/>
            <person name="Thornton R."/>
            <person name="Coyle M."/>
            <person name="Francisco L."/>
            <person name="Jackson L."/>
            <person name="Javaid M."/>
            <person name="Korchina V."/>
            <person name="Kovar C."/>
            <person name="Mata R."/>
            <person name="Mathew T."/>
            <person name="Ngo R."/>
            <person name="Nguyen L."/>
            <person name="Nguyen N."/>
            <person name="Okwuonu G."/>
            <person name="Ongeri F."/>
            <person name="Pham C."/>
            <person name="Simmons D."/>
            <person name="Wilczek-Boney K."/>
            <person name="Hale W."/>
            <person name="Jakkamsetti A."/>
            <person name="Pham P."/>
            <person name="Ruth R."/>
            <person name="San Lucas F."/>
            <person name="Warren J."/>
            <person name="Zhang J."/>
            <person name="Zhao Z."/>
            <person name="Zhou C."/>
            <person name="Zhu D."/>
            <person name="Lee S."/>
            <person name="Bess C."/>
            <person name="Blankenburg K."/>
            <person name="Forbes L."/>
            <person name="Fu Q."/>
            <person name="Gubbala S."/>
            <person name="Hirani K."/>
            <person name="Jayaseelan J.C."/>
            <person name="Lara F."/>
            <person name="Munidasa M."/>
            <person name="Palculict T."/>
            <person name="Patil S."/>
            <person name="Pu L.-L."/>
            <person name="Saada N."/>
            <person name="Tang L."/>
            <person name="Weissenberger G."/>
            <person name="Zhu Y."/>
            <person name="Hemphill L."/>
            <person name="Shang Y."/>
            <person name="Youmans B."/>
            <person name="Ayvaz T."/>
            <person name="Ross M."/>
            <person name="Santibanez J."/>
            <person name="Aqrawi P."/>
            <person name="Gross S."/>
            <person name="Joshi V."/>
            <person name="Fowler G."/>
            <person name="Nazareth L."/>
            <person name="Reid J."/>
            <person name="Worley K."/>
            <person name="Petrosino J."/>
            <person name="Highlander S."/>
            <person name="Gibbs R."/>
        </authorList>
    </citation>
    <scope>NUCLEOTIDE SEQUENCE [LARGE SCALE GENOMIC DNA]</scope>
    <source>
        <strain evidence="7">ATCC 35239</strain>
    </source>
</reference>
<dbReference type="InterPro" id="IPR018485">
    <property type="entry name" value="FGGY_C"/>
</dbReference>
<gene>
    <name evidence="7" type="ORF">HMPREF0580_1885</name>
</gene>
<dbReference type="Pfam" id="PF02782">
    <property type="entry name" value="FGGY_C"/>
    <property type="match status" value="1"/>
</dbReference>
<dbReference type="PIRSF" id="PIRSF000538">
    <property type="entry name" value="GlpK"/>
    <property type="match status" value="1"/>
</dbReference>
<sequence length="533" mass="58877">MLFNDEKRKNMSEKKHLTDGPLVLALDSSTTSTKAIVVDAAGNVWYTAKENIQLHTPAMDYYEHNPIRWWETSRAVLAQVTSQLSPAQRERVAAIGLTHQRETFAPFDKNGQPLRNGILWLDGRATEQIRRYGNDHIHELSGKPAGVTPGIYKMAWVKEHEPEIFQNAYKVMDVHGYIAWQLTGKPVSSQAAADSLGLFDIQKRDWAPELLEIAGVKREQMPDLVVPSHEMGTLKRELAEEWGIKPVPIIAGLGDGQAAGIGAAAVTPDVGFLNLGTAVNAGVESPIYKYDKVFRTHVSGIPDNYVFEVLQSSGSYLAGWFRETLGDPKLLGEPDPALDEAAAKIPPGCEGLVTLPYWNAVQSPYWDSVARGAVVGWRGTHSRAHMYRSILESIGFEMRFNLDSLERGTGTKITSLRAMGGGTRSKLWRQIMADTTALPITICLEDEISALGAAVLAMASTGVYGDNDVANAARHMAQYGETIEPDMDKHEQYRDVAKIQRTLYPKLKDTFESLYELAQKYPSTRPKSPAAEL</sequence>
<evidence type="ECO:0000256" key="1">
    <source>
        <dbReference type="ARBA" id="ARBA00009156"/>
    </source>
</evidence>
<organism evidence="7 8">
    <name type="scientific">Mobiluncus mulieris ATCC 35239</name>
    <dbReference type="NCBI Taxonomy" id="871571"/>
    <lineage>
        <taxon>Bacteria</taxon>
        <taxon>Bacillati</taxon>
        <taxon>Actinomycetota</taxon>
        <taxon>Actinomycetes</taxon>
        <taxon>Actinomycetales</taxon>
        <taxon>Actinomycetaceae</taxon>
        <taxon>Mobiluncus</taxon>
    </lineage>
</organism>
<dbReference type="InterPro" id="IPR050406">
    <property type="entry name" value="FGGY_Carb_Kinase"/>
</dbReference>
<dbReference type="InterPro" id="IPR043129">
    <property type="entry name" value="ATPase_NBD"/>
</dbReference>
<name>E0QSM0_9ACTO</name>
<dbReference type="Pfam" id="PF00370">
    <property type="entry name" value="FGGY_N"/>
    <property type="match status" value="1"/>
</dbReference>